<comment type="caution">
    <text evidence="2">The sequence shown here is derived from an EMBL/GenBank/DDBJ whole genome shotgun (WGS) entry which is preliminary data.</text>
</comment>
<dbReference type="AlphaFoldDB" id="A0A200PVP2"/>
<evidence type="ECO:0000313" key="3">
    <source>
        <dbReference type="Proteomes" id="UP000195402"/>
    </source>
</evidence>
<dbReference type="PANTHER" id="PTHR35719:SF5">
    <property type="entry name" value="T6K12.7 PROTEIN"/>
    <property type="match status" value="1"/>
</dbReference>
<keyword evidence="3" id="KW-1185">Reference proteome</keyword>
<dbReference type="STRING" id="56857.A0A200PVP2"/>
<sequence length="346" mass="38966">METISLLSIFPCSITTSSSVPLKKYPNFSFTTRNPNFSAAQIIRCCYTKRRPRTGSGGGGSYWDSNAETLRNERFKFGFGDEPIEDDEDEDDGDAWFGRREKQRRNWWSDDTSPERGQSSGIWEEAIDNIWIFKVFSAFGWLLPAVVISMLLASGPKAFLMALALPLGQSALSFAIDKLFGRINNNPKPRSRTKKRPFARANRNATMNEEEEEDDEISQTSRGRSGYQSWVGADSGSVGKKDNQPETTFGGWDELDLRGKFANGAKKRTPRKTGGLPRAEMKEKLSKRGRNRNTPLLIRLLIAVFPFLGSWTKLELEVNIDTGYQMPNIGPQNSSSMASLSFLWRD</sequence>
<reference evidence="2 3" key="1">
    <citation type="journal article" date="2017" name="Mol. Plant">
        <title>The Genome of Medicinal Plant Macleaya cordata Provides New Insights into Benzylisoquinoline Alkaloids Metabolism.</title>
        <authorList>
            <person name="Liu X."/>
            <person name="Liu Y."/>
            <person name="Huang P."/>
            <person name="Ma Y."/>
            <person name="Qing Z."/>
            <person name="Tang Q."/>
            <person name="Cao H."/>
            <person name="Cheng P."/>
            <person name="Zheng Y."/>
            <person name="Yuan Z."/>
            <person name="Zhou Y."/>
            <person name="Liu J."/>
            <person name="Tang Z."/>
            <person name="Zhuo Y."/>
            <person name="Zhang Y."/>
            <person name="Yu L."/>
            <person name="Huang J."/>
            <person name="Yang P."/>
            <person name="Peng Q."/>
            <person name="Zhang J."/>
            <person name="Jiang W."/>
            <person name="Zhang Z."/>
            <person name="Lin K."/>
            <person name="Ro D.K."/>
            <person name="Chen X."/>
            <person name="Xiong X."/>
            <person name="Shang Y."/>
            <person name="Huang S."/>
            <person name="Zeng J."/>
        </authorList>
    </citation>
    <scope>NUCLEOTIDE SEQUENCE [LARGE SCALE GENOMIC DNA]</scope>
    <source>
        <strain evidence="3">cv. BLH2017</strain>
        <tissue evidence="2">Root</tissue>
    </source>
</reference>
<feature type="compositionally biased region" description="Basic residues" evidence="1">
    <location>
        <begin position="189"/>
        <end position="198"/>
    </location>
</feature>
<proteinExistence type="predicted"/>
<accession>A0A200PVP2</accession>
<dbReference type="EMBL" id="MVGT01003956">
    <property type="protein sequence ID" value="OVA02279.1"/>
    <property type="molecule type" value="Genomic_DNA"/>
</dbReference>
<protein>
    <submittedName>
        <fullName evidence="2">Uncharacterized protein</fullName>
    </submittedName>
</protein>
<name>A0A200PVP2_MACCD</name>
<feature type="compositionally biased region" description="Acidic residues" evidence="1">
    <location>
        <begin position="208"/>
        <end position="217"/>
    </location>
</feature>
<evidence type="ECO:0000256" key="1">
    <source>
        <dbReference type="SAM" id="MobiDB-lite"/>
    </source>
</evidence>
<dbReference type="OMA" id="RWWSDDS"/>
<gene>
    <name evidence="2" type="ORF">BVC80_9099g75</name>
</gene>
<dbReference type="InParanoid" id="A0A200PVP2"/>
<feature type="compositionally biased region" description="Polar residues" evidence="1">
    <location>
        <begin position="218"/>
        <end position="228"/>
    </location>
</feature>
<dbReference type="OrthoDB" id="785439at2759"/>
<feature type="region of interest" description="Disordered" evidence="1">
    <location>
        <begin position="185"/>
        <end position="288"/>
    </location>
</feature>
<organism evidence="2 3">
    <name type="scientific">Macleaya cordata</name>
    <name type="common">Five-seeded plume-poppy</name>
    <name type="synonym">Bocconia cordata</name>
    <dbReference type="NCBI Taxonomy" id="56857"/>
    <lineage>
        <taxon>Eukaryota</taxon>
        <taxon>Viridiplantae</taxon>
        <taxon>Streptophyta</taxon>
        <taxon>Embryophyta</taxon>
        <taxon>Tracheophyta</taxon>
        <taxon>Spermatophyta</taxon>
        <taxon>Magnoliopsida</taxon>
        <taxon>Ranunculales</taxon>
        <taxon>Papaveraceae</taxon>
        <taxon>Papaveroideae</taxon>
        <taxon>Macleaya</taxon>
    </lineage>
</organism>
<dbReference type="FunCoup" id="A0A200PVP2">
    <property type="interactions" value="660"/>
</dbReference>
<dbReference type="Proteomes" id="UP000195402">
    <property type="component" value="Unassembled WGS sequence"/>
</dbReference>
<dbReference type="PANTHER" id="PTHR35719">
    <property type="entry name" value="OS01G0680600 PROTEIN"/>
    <property type="match status" value="1"/>
</dbReference>
<evidence type="ECO:0000313" key="2">
    <source>
        <dbReference type="EMBL" id="OVA02279.1"/>
    </source>
</evidence>